<protein>
    <submittedName>
        <fullName evidence="1">Phage portal protein</fullName>
    </submittedName>
</protein>
<sequence length="313" mass="36068">MYYRLNVRPNPNMSASHFWQTVIYKLIHDNECLIIKSDSDDLLIADDFTRIEYGLVEDLFQGVTVKNFTFQRTFRMGEVVYLEYDNERLSKLIDGLFTDYGSLIGRLFEFQKHKNQIRATVDMEGVNAKDPRTQERLQNFINRMYQSIKEKAFAIVPQQKGFTYNEQSLSTQGASVEEINKITNGFLDQVARALGIPIALVHGEMADVEKATRNFMTFCIDPFLKKIKDELDGKFIAKKDYLAGTKVDIRRISYSNLFDLATAIDKLVSSGTFTRNEVREEAGHERSDDPNLDKFIITKNYQKANELEGGENE</sequence>
<comment type="caution">
    <text evidence="1">The sequence shown here is derived from an EMBL/GenBank/DDBJ whole genome shotgun (WGS) entry which is preliminary data.</text>
</comment>
<evidence type="ECO:0000313" key="1">
    <source>
        <dbReference type="EMBL" id="GGG64711.1"/>
    </source>
</evidence>
<dbReference type="AlphaFoldDB" id="A0A917H1U2"/>
<dbReference type="InterPro" id="IPR006944">
    <property type="entry name" value="Phage/GTA_portal"/>
</dbReference>
<dbReference type="Proteomes" id="UP000622860">
    <property type="component" value="Unassembled WGS sequence"/>
</dbReference>
<reference evidence="1" key="2">
    <citation type="submission" date="2020-09" db="EMBL/GenBank/DDBJ databases">
        <authorList>
            <person name="Sun Q."/>
            <person name="Zhou Y."/>
        </authorList>
    </citation>
    <scope>NUCLEOTIDE SEQUENCE</scope>
    <source>
        <strain evidence="1">CGMCC 1.12754</strain>
    </source>
</reference>
<keyword evidence="2" id="KW-1185">Reference proteome</keyword>
<evidence type="ECO:0000313" key="2">
    <source>
        <dbReference type="Proteomes" id="UP000622860"/>
    </source>
</evidence>
<dbReference type="InterPro" id="IPR006427">
    <property type="entry name" value="Portal_HK97"/>
</dbReference>
<gene>
    <name evidence="1" type="ORF">GCM10011398_05400</name>
</gene>
<name>A0A917H1U2_9BACI</name>
<dbReference type="EMBL" id="BMFR01000001">
    <property type="protein sequence ID" value="GGG64711.1"/>
    <property type="molecule type" value="Genomic_DNA"/>
</dbReference>
<organism evidence="1 2">
    <name type="scientific">Virgibacillus oceani</name>
    <dbReference type="NCBI Taxonomy" id="1479511"/>
    <lineage>
        <taxon>Bacteria</taxon>
        <taxon>Bacillati</taxon>
        <taxon>Bacillota</taxon>
        <taxon>Bacilli</taxon>
        <taxon>Bacillales</taxon>
        <taxon>Bacillaceae</taxon>
        <taxon>Virgibacillus</taxon>
    </lineage>
</organism>
<reference evidence="1" key="1">
    <citation type="journal article" date="2014" name="Int. J. Syst. Evol. Microbiol.">
        <title>Complete genome sequence of Corynebacterium casei LMG S-19264T (=DSM 44701T), isolated from a smear-ripened cheese.</title>
        <authorList>
            <consortium name="US DOE Joint Genome Institute (JGI-PGF)"/>
            <person name="Walter F."/>
            <person name="Albersmeier A."/>
            <person name="Kalinowski J."/>
            <person name="Ruckert C."/>
        </authorList>
    </citation>
    <scope>NUCLEOTIDE SEQUENCE</scope>
    <source>
        <strain evidence="1">CGMCC 1.12754</strain>
    </source>
</reference>
<dbReference type="Pfam" id="PF04860">
    <property type="entry name" value="Phage_portal"/>
    <property type="match status" value="1"/>
</dbReference>
<dbReference type="NCBIfam" id="TIGR01537">
    <property type="entry name" value="portal_HK97"/>
    <property type="match status" value="1"/>
</dbReference>
<accession>A0A917H1U2</accession>
<proteinExistence type="predicted"/>